<keyword evidence="1" id="KW-0812">Transmembrane</keyword>
<protein>
    <submittedName>
        <fullName evidence="2">Membrane protein</fullName>
    </submittedName>
</protein>
<dbReference type="Pfam" id="PF09955">
    <property type="entry name" value="DUF2189"/>
    <property type="match status" value="1"/>
</dbReference>
<feature type="transmembrane region" description="Helical" evidence="1">
    <location>
        <begin position="32"/>
        <end position="49"/>
    </location>
</feature>
<name>A0ABY0IUW7_9RHOO</name>
<dbReference type="EMBL" id="SHKM01000001">
    <property type="protein sequence ID" value="RZT89984.1"/>
    <property type="molecule type" value="Genomic_DNA"/>
</dbReference>
<feature type="transmembrane region" description="Helical" evidence="1">
    <location>
        <begin position="151"/>
        <end position="177"/>
    </location>
</feature>
<dbReference type="RefSeq" id="WP_165397443.1">
    <property type="nucleotide sequence ID" value="NZ_SHKM01000001.1"/>
</dbReference>
<gene>
    <name evidence="2" type="ORF">EV678_0788</name>
</gene>
<dbReference type="InterPro" id="IPR018692">
    <property type="entry name" value="DUF2189"/>
</dbReference>
<reference evidence="2 3" key="1">
    <citation type="submission" date="2019-02" db="EMBL/GenBank/DDBJ databases">
        <title>Genomic Encyclopedia of Type Strains, Phase IV (KMG-IV): sequencing the most valuable type-strain genomes for metagenomic binning, comparative biology and taxonomic classification.</title>
        <authorList>
            <person name="Goeker M."/>
        </authorList>
    </citation>
    <scope>NUCLEOTIDE SEQUENCE [LARGE SCALE GENOMIC DNA]</scope>
    <source>
        <strain evidence="2 3">DSM 21223</strain>
    </source>
</reference>
<proteinExistence type="predicted"/>
<comment type="caution">
    <text evidence="2">The sequence shown here is derived from an EMBL/GenBank/DDBJ whole genome shotgun (WGS) entry which is preliminary data.</text>
</comment>
<organism evidence="2 3">
    <name type="scientific">Azospira oryzae</name>
    <dbReference type="NCBI Taxonomy" id="146939"/>
    <lineage>
        <taxon>Bacteria</taxon>
        <taxon>Pseudomonadati</taxon>
        <taxon>Pseudomonadota</taxon>
        <taxon>Betaproteobacteria</taxon>
        <taxon>Rhodocyclales</taxon>
        <taxon>Rhodocyclaceae</taxon>
        <taxon>Azospira</taxon>
    </lineage>
</organism>
<accession>A0ABY0IUW7</accession>
<dbReference type="Proteomes" id="UP000292136">
    <property type="component" value="Unassembled WGS sequence"/>
</dbReference>
<feature type="transmembrane region" description="Helical" evidence="1">
    <location>
        <begin position="105"/>
        <end position="131"/>
    </location>
</feature>
<evidence type="ECO:0000313" key="3">
    <source>
        <dbReference type="Proteomes" id="UP000292136"/>
    </source>
</evidence>
<evidence type="ECO:0000313" key="2">
    <source>
        <dbReference type="EMBL" id="RZT89984.1"/>
    </source>
</evidence>
<keyword evidence="3" id="KW-1185">Reference proteome</keyword>
<evidence type="ECO:0000256" key="1">
    <source>
        <dbReference type="SAM" id="Phobius"/>
    </source>
</evidence>
<keyword evidence="1" id="KW-1133">Transmembrane helix</keyword>
<sequence length="245" mass="25831">MAIQPRRLRLAHLGAALASGGRTFARNPGPSALLALPPAVVGVLIWLILGQATIAPLALAASGGFMLVGPLLLVGYFELADRSARGEAAPAALALTAYRRAPTGLWAIGAVCTFFYLIWITDAATLYGFMVGGEPRGLATLLSPGTDVQAFLRWSSLMGAVLAFMIYAVTAFAVPLLHYGRANLIQAVVLSVRAVFGNFLLALLWGVLLAAGVIGSILLLFPFPLVFPLLAYASHALYQQVFPLE</sequence>
<feature type="transmembrane region" description="Helical" evidence="1">
    <location>
        <begin position="55"/>
        <end position="77"/>
    </location>
</feature>
<keyword evidence="1" id="KW-0472">Membrane</keyword>